<proteinExistence type="predicted"/>
<name>A0AAW2HXW4_9NEOP</name>
<dbReference type="InterPro" id="IPR029779">
    <property type="entry name" value="Rmp24-like"/>
</dbReference>
<evidence type="ECO:0000256" key="1">
    <source>
        <dbReference type="SAM" id="MobiDB-lite"/>
    </source>
</evidence>
<gene>
    <name evidence="2" type="ORF">PYX00_006643</name>
</gene>
<organism evidence="2">
    <name type="scientific">Menopon gallinae</name>
    <name type="common">poultry shaft louse</name>
    <dbReference type="NCBI Taxonomy" id="328185"/>
    <lineage>
        <taxon>Eukaryota</taxon>
        <taxon>Metazoa</taxon>
        <taxon>Ecdysozoa</taxon>
        <taxon>Arthropoda</taxon>
        <taxon>Hexapoda</taxon>
        <taxon>Insecta</taxon>
        <taxon>Pterygota</taxon>
        <taxon>Neoptera</taxon>
        <taxon>Paraneoptera</taxon>
        <taxon>Psocodea</taxon>
        <taxon>Troctomorpha</taxon>
        <taxon>Phthiraptera</taxon>
        <taxon>Amblycera</taxon>
        <taxon>Menoponidae</taxon>
        <taxon>Menopon</taxon>
    </lineage>
</organism>
<dbReference type="AlphaFoldDB" id="A0AAW2HXW4"/>
<dbReference type="EMBL" id="JARGDH010000003">
    <property type="protein sequence ID" value="KAL0274150.1"/>
    <property type="molecule type" value="Genomic_DNA"/>
</dbReference>
<comment type="caution">
    <text evidence="2">The sequence shown here is derived from an EMBL/GenBank/DDBJ whole genome shotgun (WGS) entry which is preliminary data.</text>
</comment>
<sequence>MDEDYIVDRGIHYRFLASAATFLNRIQSPSLRCHMNLHSADVLGRTNRQLYVKKNKRTIVCQHCHTPWKYGDFALRVLPKAKLGKKMRKILCKKRNDKPLSPIQKKLADMHHGNTVVLKCGTCEKSTRLKTFWNLMPEQMETSEVTDISQNVKKKKKKKNKYSGLNPAVMKTLHPSNEDESDVIYLDENSVSDNDCPPPKKRKKNKDDVSNILGKKKLRKPKKT</sequence>
<feature type="compositionally biased region" description="Basic residues" evidence="1">
    <location>
        <begin position="214"/>
        <end position="224"/>
    </location>
</feature>
<accession>A0AAW2HXW4</accession>
<protein>
    <submittedName>
        <fullName evidence="2">Uncharacterized protein</fullName>
    </submittedName>
</protein>
<feature type="region of interest" description="Disordered" evidence="1">
    <location>
        <begin position="146"/>
        <end position="224"/>
    </location>
</feature>
<dbReference type="Pfam" id="PF15719">
    <property type="entry name" value="Rmp24-like"/>
    <property type="match status" value="1"/>
</dbReference>
<evidence type="ECO:0000313" key="2">
    <source>
        <dbReference type="EMBL" id="KAL0274150.1"/>
    </source>
</evidence>
<reference evidence="2" key="1">
    <citation type="journal article" date="2024" name="Gigascience">
        <title>Chromosome-level genome of the poultry shaft louse Menopon gallinae provides insight into the host-switching and adaptive evolution of parasitic lice.</title>
        <authorList>
            <person name="Xu Y."/>
            <person name="Ma L."/>
            <person name="Liu S."/>
            <person name="Liang Y."/>
            <person name="Liu Q."/>
            <person name="He Z."/>
            <person name="Tian L."/>
            <person name="Duan Y."/>
            <person name="Cai W."/>
            <person name="Li H."/>
            <person name="Song F."/>
        </authorList>
    </citation>
    <scope>NUCLEOTIDE SEQUENCE</scope>
    <source>
        <strain evidence="2">Cailab_2023a</strain>
    </source>
</reference>
<feature type="compositionally biased region" description="Basic residues" evidence="1">
    <location>
        <begin position="152"/>
        <end position="161"/>
    </location>
</feature>